<keyword evidence="1" id="KW-0812">Transmembrane</keyword>
<reference evidence="2 3" key="1">
    <citation type="submission" date="2015-10" db="EMBL/GenBank/DDBJ databases">
        <title>Draft Genome of Actinomyces odontolyticus subsp. actinosynbacter strain XH001.</title>
        <authorList>
            <person name="Mclean J.S."/>
            <person name="He X."/>
        </authorList>
    </citation>
    <scope>NUCLEOTIDE SEQUENCE [LARGE SCALE GENOMIC DNA]</scope>
    <source>
        <strain evidence="2 3">XH001</strain>
    </source>
</reference>
<dbReference type="EMBL" id="LLVT01000001">
    <property type="protein sequence ID" value="KSW13345.1"/>
    <property type="molecule type" value="Genomic_DNA"/>
</dbReference>
<feature type="transmembrane region" description="Helical" evidence="1">
    <location>
        <begin position="91"/>
        <end position="114"/>
    </location>
</feature>
<comment type="caution">
    <text evidence="2">The sequence shown here is derived from an EMBL/GenBank/DDBJ whole genome shotgun (WGS) entry which is preliminary data.</text>
</comment>
<dbReference type="AlphaFoldDB" id="A0A0V8RZ73"/>
<organism evidence="2 3">
    <name type="scientific">Schaalia odontolytica</name>
    <dbReference type="NCBI Taxonomy" id="1660"/>
    <lineage>
        <taxon>Bacteria</taxon>
        <taxon>Bacillati</taxon>
        <taxon>Actinomycetota</taxon>
        <taxon>Actinomycetes</taxon>
        <taxon>Actinomycetales</taxon>
        <taxon>Actinomycetaceae</taxon>
        <taxon>Schaalia</taxon>
    </lineage>
</organism>
<name>A0A0V8RZ73_9ACTO</name>
<evidence type="ECO:0000256" key="1">
    <source>
        <dbReference type="SAM" id="Phobius"/>
    </source>
</evidence>
<dbReference type="OrthoDB" id="9902270at2"/>
<accession>A0A0V8RZ73</accession>
<feature type="transmembrane region" description="Helical" evidence="1">
    <location>
        <begin position="126"/>
        <end position="146"/>
    </location>
</feature>
<protein>
    <submittedName>
        <fullName evidence="2">Uncharacterized protein</fullName>
    </submittedName>
</protein>
<dbReference type="RefSeq" id="WP_060566116.1">
    <property type="nucleotide sequence ID" value="NZ_CP040006.1"/>
</dbReference>
<dbReference type="Proteomes" id="UP000054686">
    <property type="component" value="Unassembled WGS sequence"/>
</dbReference>
<feature type="transmembrane region" description="Helical" evidence="1">
    <location>
        <begin position="45"/>
        <end position="71"/>
    </location>
</feature>
<keyword evidence="1" id="KW-1133">Transmembrane helix</keyword>
<gene>
    <name evidence="2" type="ORF">APY09_03055</name>
</gene>
<sequence>MSASNDVPAQGATAQPVTYPQFVAGVAPGGDVHDGRPPVRTRSTWVLSLVAGLGGWVVILLSIVLTVIYYIEMANADEMVRKYGIGGGLIWIFALLALFVINVLGGIFGLIELLRCNNVKEVRRALYVLLLNVLPWIILGVLYWVYVPD</sequence>
<keyword evidence="1" id="KW-0472">Membrane</keyword>
<evidence type="ECO:0000313" key="3">
    <source>
        <dbReference type="Proteomes" id="UP000054686"/>
    </source>
</evidence>
<evidence type="ECO:0000313" key="2">
    <source>
        <dbReference type="EMBL" id="KSW13345.1"/>
    </source>
</evidence>
<proteinExistence type="predicted"/>